<dbReference type="InterPro" id="IPR029058">
    <property type="entry name" value="AB_hydrolase_fold"/>
</dbReference>
<name>A0ABS2JZ96_9GAMM</name>
<dbReference type="Pfam" id="PF00561">
    <property type="entry name" value="Abhydrolase_1"/>
    <property type="match status" value="1"/>
</dbReference>
<dbReference type="Gene3D" id="3.40.50.1820">
    <property type="entry name" value="alpha/beta hydrolase"/>
    <property type="match status" value="1"/>
</dbReference>
<dbReference type="PANTHER" id="PTHR46438">
    <property type="entry name" value="ALPHA/BETA-HYDROLASES SUPERFAMILY PROTEIN"/>
    <property type="match status" value="1"/>
</dbReference>
<dbReference type="Proteomes" id="UP001430149">
    <property type="component" value="Unassembled WGS sequence"/>
</dbReference>
<evidence type="ECO:0000313" key="2">
    <source>
        <dbReference type="EMBL" id="MBM7124308.1"/>
    </source>
</evidence>
<evidence type="ECO:0000259" key="1">
    <source>
        <dbReference type="Pfam" id="PF00561"/>
    </source>
</evidence>
<dbReference type="InterPro" id="IPR000073">
    <property type="entry name" value="AB_hydrolase_1"/>
</dbReference>
<dbReference type="EMBL" id="JADIKE010000026">
    <property type="protein sequence ID" value="MBM7124308.1"/>
    <property type="molecule type" value="Genomic_DNA"/>
</dbReference>
<sequence length="332" mass="36825">MAALAILLAAGGALWNWAATQYYREHYPAPGKMYTVNGHSMHLYCTGSGSPTLILDSGLGDDWTVWQKVQPTLSKTTRVCSYDRSGLGWSDELSPEHDANTLADQLHALLQAADIRKPIILMGHSMAGVYDRAYIAHYPGDVAGMIFVDASSPDQFKRFPPQILENLQSYYSTRLKWLTVFGIARATGKCEQIVPGLEFERGFIYANNCKISVVDTNFAEFNDIDHSSDETRHTGPFSNLPILVMTEDPQIFANTDSDSIPPEIGKKSSILWESMQEDLKHLSSNGRRIIAKGSGHYVEVDRADLINREVPVFIQQVRSGQVPADNGTTKVE</sequence>
<organism evidence="2 3">
    <name type="scientific">Dyella flava</name>
    <dbReference type="NCBI Taxonomy" id="1920170"/>
    <lineage>
        <taxon>Bacteria</taxon>
        <taxon>Pseudomonadati</taxon>
        <taxon>Pseudomonadota</taxon>
        <taxon>Gammaproteobacteria</taxon>
        <taxon>Lysobacterales</taxon>
        <taxon>Rhodanobacteraceae</taxon>
        <taxon>Dyella</taxon>
    </lineage>
</organism>
<reference evidence="2" key="1">
    <citation type="submission" date="2020-10" db="EMBL/GenBank/DDBJ databases">
        <title>Phylogeny of dyella-like bacteria.</title>
        <authorList>
            <person name="Fu J."/>
        </authorList>
    </citation>
    <scope>NUCLEOTIDE SEQUENCE</scope>
    <source>
        <strain evidence="2">DHOC52</strain>
    </source>
</reference>
<dbReference type="GO" id="GO:0016787">
    <property type="term" value="F:hydrolase activity"/>
    <property type="evidence" value="ECO:0007669"/>
    <property type="project" value="UniProtKB-KW"/>
</dbReference>
<comment type="caution">
    <text evidence="2">The sequence shown here is derived from an EMBL/GenBank/DDBJ whole genome shotgun (WGS) entry which is preliminary data.</text>
</comment>
<proteinExistence type="predicted"/>
<protein>
    <submittedName>
        <fullName evidence="2">Alpha/beta hydrolase</fullName>
    </submittedName>
</protein>
<gene>
    <name evidence="2" type="ORF">ISP19_02850</name>
</gene>
<keyword evidence="2" id="KW-0378">Hydrolase</keyword>
<accession>A0ABS2JZ96</accession>
<evidence type="ECO:0000313" key="3">
    <source>
        <dbReference type="Proteomes" id="UP001430149"/>
    </source>
</evidence>
<keyword evidence="3" id="KW-1185">Reference proteome</keyword>
<feature type="domain" description="AB hydrolase-1" evidence="1">
    <location>
        <begin position="51"/>
        <end position="177"/>
    </location>
</feature>
<dbReference type="SUPFAM" id="SSF53474">
    <property type="entry name" value="alpha/beta-Hydrolases"/>
    <property type="match status" value="1"/>
</dbReference>